<evidence type="ECO:0008006" key="3">
    <source>
        <dbReference type="Google" id="ProtNLM"/>
    </source>
</evidence>
<organism evidence="2">
    <name type="scientific">Borrelia coriaceae ATCC 43381</name>
    <dbReference type="NCBI Taxonomy" id="1408429"/>
    <lineage>
        <taxon>Bacteria</taxon>
        <taxon>Pseudomonadati</taxon>
        <taxon>Spirochaetota</taxon>
        <taxon>Spirochaetia</taxon>
        <taxon>Spirochaetales</taxon>
        <taxon>Borreliaceae</taxon>
        <taxon>Borrelia</taxon>
    </lineage>
</organism>
<dbReference type="HOGENOM" id="CLU_3022939_0_0_12"/>
<dbReference type="RefSeq" id="WP_155806423.1">
    <property type="nucleotide sequence ID" value="NZ_CP005747.1"/>
</dbReference>
<evidence type="ECO:0000256" key="1">
    <source>
        <dbReference type="SAM" id="MobiDB-lite"/>
    </source>
</evidence>
<proteinExistence type="predicted"/>
<protein>
    <recommendedName>
        <fullName evidence="3">Variable outer membrane protein</fullName>
    </recommendedName>
</protein>
<evidence type="ECO:0000313" key="2">
    <source>
        <dbReference type="EMBL" id="AHH11232.1"/>
    </source>
</evidence>
<dbReference type="AlphaFoldDB" id="W5SWG9"/>
<reference evidence="2" key="1">
    <citation type="submission" date="2013-04" db="EMBL/GenBank/DDBJ databases">
        <title>Comparative Genomics of Relapsing Fever Spirochetes.</title>
        <authorList>
            <person name="Schwan T.G."/>
            <person name="Raffel S.J."/>
            <person name="Porcella S.F."/>
            <person name="Martens C.A."/>
            <person name="Bruno D.P."/>
            <person name="Ricklefs S.M."/>
            <person name="Barbian K.B."/>
        </authorList>
    </citation>
    <scope>NUCLEOTIDE SEQUENCE</scope>
    <source>
        <strain evidence="2">Co53</strain>
        <plasmid evidence="2">unnamed</plasmid>
    </source>
</reference>
<sequence length="55" mass="6068">MTELQFVFRDNAVLTQEQKETFVVLEVVESDVSNSESDLESVKNSSEGGISTTVN</sequence>
<keyword evidence="2" id="KW-0614">Plasmid</keyword>
<name>W5SWG9_9SPIR</name>
<dbReference type="EMBL" id="CP005747">
    <property type="protein sequence ID" value="AHH11232.1"/>
    <property type="molecule type" value="Genomic_DNA"/>
</dbReference>
<feature type="compositionally biased region" description="Polar residues" evidence="1">
    <location>
        <begin position="43"/>
        <end position="55"/>
    </location>
</feature>
<geneLocation type="plasmid" evidence="2">
    <name>unnamed</name>
</geneLocation>
<accession>W5SWG9</accession>
<feature type="region of interest" description="Disordered" evidence="1">
    <location>
        <begin position="31"/>
        <end position="55"/>
    </location>
</feature>
<gene>
    <name evidence="2" type="ORF">BCO_0900062</name>
</gene>